<dbReference type="AlphaFoldDB" id="A0A4Z0W9U6"/>
<dbReference type="Proteomes" id="UP000297475">
    <property type="component" value="Unassembled WGS sequence"/>
</dbReference>
<gene>
    <name evidence="2" type="ORF">E4656_12385</name>
</gene>
<proteinExistence type="predicted"/>
<feature type="transmembrane region" description="Helical" evidence="1">
    <location>
        <begin position="54"/>
        <end position="72"/>
    </location>
</feature>
<dbReference type="OrthoDB" id="1034758at2"/>
<evidence type="ECO:0000313" key="3">
    <source>
        <dbReference type="Proteomes" id="UP000297475"/>
    </source>
</evidence>
<dbReference type="RefSeq" id="WP_135483585.1">
    <property type="nucleotide sequence ID" value="NZ_SRMF01000004.1"/>
</dbReference>
<protein>
    <submittedName>
        <fullName evidence="2">Uncharacterized protein</fullName>
    </submittedName>
</protein>
<keyword evidence="1" id="KW-0812">Transmembrane</keyword>
<dbReference type="Pfam" id="PF20064">
    <property type="entry name" value="DUF6463"/>
    <property type="match status" value="1"/>
</dbReference>
<feature type="transmembrane region" description="Helical" evidence="1">
    <location>
        <begin position="92"/>
        <end position="119"/>
    </location>
</feature>
<dbReference type="EMBL" id="SRMF01000004">
    <property type="protein sequence ID" value="TGG92913.1"/>
    <property type="molecule type" value="Genomic_DNA"/>
</dbReference>
<keyword evidence="3" id="KW-1185">Reference proteome</keyword>
<accession>A0A4Z0W9U6</accession>
<evidence type="ECO:0000256" key="1">
    <source>
        <dbReference type="SAM" id="Phobius"/>
    </source>
</evidence>
<keyword evidence="1" id="KW-0472">Membrane</keyword>
<reference evidence="2 3" key="1">
    <citation type="submission" date="2019-04" db="EMBL/GenBank/DDBJ databases">
        <title>Natronospirillum operosus gen. nov., sp. nov., a haloalkaliphilic satellite isolated from decaying biomass of laboratory culture of cyanobacterium Geitlerinema sp. and proposal of Natronospirillaceae fam. nov. and Saccharospirillaceae fam. nov.</title>
        <authorList>
            <person name="Kevbrin V."/>
            <person name="Boltyanskaya Y."/>
            <person name="Koziaeva V."/>
            <person name="Grouzdev D.S."/>
            <person name="Park M."/>
            <person name="Cho J."/>
        </authorList>
    </citation>
    <scope>NUCLEOTIDE SEQUENCE [LARGE SCALE GENOMIC DNA]</scope>
    <source>
        <strain evidence="2 3">G-116</strain>
    </source>
</reference>
<evidence type="ECO:0000313" key="2">
    <source>
        <dbReference type="EMBL" id="TGG92913.1"/>
    </source>
</evidence>
<dbReference type="InterPro" id="IPR045590">
    <property type="entry name" value="DUF6463"/>
</dbReference>
<organism evidence="2 3">
    <name type="scientific">Natronospirillum operosum</name>
    <dbReference type="NCBI Taxonomy" id="2759953"/>
    <lineage>
        <taxon>Bacteria</taxon>
        <taxon>Pseudomonadati</taxon>
        <taxon>Pseudomonadota</taxon>
        <taxon>Gammaproteobacteria</taxon>
        <taxon>Oceanospirillales</taxon>
        <taxon>Natronospirillaceae</taxon>
        <taxon>Natronospirillum</taxon>
    </lineage>
</organism>
<feature type="transmembrane region" description="Helical" evidence="1">
    <location>
        <begin position="6"/>
        <end position="33"/>
    </location>
</feature>
<keyword evidence="1" id="KW-1133">Transmembrane helix</keyword>
<name>A0A4Z0W9U6_9GAMM</name>
<sequence length="131" mass="14099">MRLYLISGWLLVAIGVLHNSIGLVMGWPILTAIVAEGGWNTIEAGGQMHFDRSAILWFLLTGCFWMLLGYLMQSWIRVVQAPLPKVIGWGLLAAGVVVAFLLPASGAWLFIPLGLLVLLGAPKQTGFASPA</sequence>
<comment type="caution">
    <text evidence="2">The sequence shown here is derived from an EMBL/GenBank/DDBJ whole genome shotgun (WGS) entry which is preliminary data.</text>
</comment>